<dbReference type="CDD" id="cd02035">
    <property type="entry name" value="ArsA"/>
    <property type="match status" value="1"/>
</dbReference>
<sequence>MALILTFLGKGGTGKTTLAIATAKQMASAGKRVLLALSEPPAVIGLMLGQVEGTPGAIETNLEAVNLRSAALLERSWEDVKQLEARYLQKPFFKEVFGQELGVLPGMDGALALYALREYDQSGKYDVIVYDGDGDRQTLRMLGTPEIMSWYIRRFRDVIVKSDVGQALSPFLGPISSAILNVDLSQDNFAAPTQEANSTLDEGKAAVNNPDRVAAYLVTTGDKTALAKAMYLWGSAQQVGLTVGGVILNKSVLQDTEAAQAANSFEELYDAFDHEAIDVSTATAQFEPLTVNIVPFDRSKTWQVLQNALPDFTQASRAPKPITVDVAQKTVSLFLPGFDKKQVKLTQYGPEITIEAGDQRRNILLPPPLSGQPVKGAKFQDRYLRISF</sequence>
<evidence type="ECO:0000313" key="5">
    <source>
        <dbReference type="Proteomes" id="UP001231370"/>
    </source>
</evidence>
<keyword evidence="5" id="KW-1185">Reference proteome</keyword>
<evidence type="ECO:0000259" key="2">
    <source>
        <dbReference type="Pfam" id="PF02374"/>
    </source>
</evidence>
<evidence type="ECO:0000256" key="1">
    <source>
        <dbReference type="ARBA" id="ARBA00011040"/>
    </source>
</evidence>
<comment type="similarity">
    <text evidence="1">Belongs to the arsA ATPase family.</text>
</comment>
<evidence type="ECO:0000313" key="4">
    <source>
        <dbReference type="EMBL" id="MDJ1180977.1"/>
    </source>
</evidence>
<dbReference type="Pfam" id="PF17886">
    <property type="entry name" value="ArsA_HSP20"/>
    <property type="match status" value="1"/>
</dbReference>
<comment type="caution">
    <text evidence="4">The sequence shown here is derived from an EMBL/GenBank/DDBJ whole genome shotgun (WGS) entry which is preliminary data.</text>
</comment>
<dbReference type="Proteomes" id="UP001231370">
    <property type="component" value="Unassembled WGS sequence"/>
</dbReference>
<dbReference type="InterPro" id="IPR040612">
    <property type="entry name" value="ArsA_HSP20-like"/>
</dbReference>
<name>A0ABT7BP56_9CYAN</name>
<reference evidence="4 5" key="1">
    <citation type="submission" date="2023-01" db="EMBL/GenBank/DDBJ databases">
        <title>Novel diversity within Roseofilum (Cyanobacteria; Desertifilaceae) from marine benthic mats with descriptions of four novel species.</title>
        <authorList>
            <person name="Wang Y."/>
            <person name="Berthold D.E."/>
            <person name="Hu J."/>
            <person name="Lefler F.W."/>
            <person name="Laughinghouse H.D. IV."/>
        </authorList>
    </citation>
    <scope>NUCLEOTIDE SEQUENCE [LARGE SCALE GENOMIC DNA]</scope>
    <source>
        <strain evidence="4 5">BLCC-M91</strain>
    </source>
</reference>
<dbReference type="InterPro" id="IPR025723">
    <property type="entry name" value="ArsA/GET3_ATPase-like"/>
</dbReference>
<dbReference type="InterPro" id="IPR027417">
    <property type="entry name" value="P-loop_NTPase"/>
</dbReference>
<protein>
    <submittedName>
        <fullName evidence="4">ArsA family ATPase</fullName>
    </submittedName>
</protein>
<organism evidence="4 5">
    <name type="scientific">Roseofilum halophilum BLCC-M91</name>
    <dbReference type="NCBI Taxonomy" id="3022259"/>
    <lineage>
        <taxon>Bacteria</taxon>
        <taxon>Bacillati</taxon>
        <taxon>Cyanobacteriota</taxon>
        <taxon>Cyanophyceae</taxon>
        <taxon>Desertifilales</taxon>
        <taxon>Desertifilaceae</taxon>
        <taxon>Roseofilum</taxon>
        <taxon>Roseofilum halophilum</taxon>
    </lineage>
</organism>
<dbReference type="PANTHER" id="PTHR43868:SF1">
    <property type="entry name" value="P-LOOP CONTAINING NUCLEOSIDE TRIPHOSPHATE HYDROLASES SUPERFAMILY PROTEIN"/>
    <property type="match status" value="1"/>
</dbReference>
<feature type="domain" description="ArsA/GET3 Anion-transporting ATPase-like" evidence="2">
    <location>
        <begin position="4"/>
        <end position="262"/>
    </location>
</feature>
<dbReference type="RefSeq" id="WP_283764277.1">
    <property type="nucleotide sequence ID" value="NZ_JAQPOK010000148.1"/>
</dbReference>
<dbReference type="Gene3D" id="3.40.50.300">
    <property type="entry name" value="P-loop containing nucleotide triphosphate hydrolases"/>
    <property type="match status" value="1"/>
</dbReference>
<gene>
    <name evidence="4" type="ORF">PJF56_19130</name>
</gene>
<dbReference type="EMBL" id="JAQPOK010000148">
    <property type="protein sequence ID" value="MDJ1180977.1"/>
    <property type="molecule type" value="Genomic_DNA"/>
</dbReference>
<dbReference type="SUPFAM" id="SSF52540">
    <property type="entry name" value="P-loop containing nucleoside triphosphate hydrolases"/>
    <property type="match status" value="1"/>
</dbReference>
<dbReference type="PANTHER" id="PTHR43868">
    <property type="entry name" value="OS02G0711200 PROTEIN"/>
    <property type="match status" value="1"/>
</dbReference>
<evidence type="ECO:0000259" key="3">
    <source>
        <dbReference type="Pfam" id="PF17886"/>
    </source>
</evidence>
<feature type="domain" description="ArsA HSP20-like" evidence="3">
    <location>
        <begin position="330"/>
        <end position="388"/>
    </location>
</feature>
<dbReference type="Pfam" id="PF02374">
    <property type="entry name" value="ArsA_ATPase"/>
    <property type="match status" value="1"/>
</dbReference>
<dbReference type="InterPro" id="IPR008978">
    <property type="entry name" value="HSP20-like_chaperone"/>
</dbReference>
<accession>A0ABT7BP56</accession>
<proteinExistence type="inferred from homology"/>
<dbReference type="Gene3D" id="2.60.40.790">
    <property type="match status" value="1"/>
</dbReference>
<dbReference type="InterPro" id="IPR053262">
    <property type="entry name" value="ArsA_ATPase-like"/>
</dbReference>